<dbReference type="RefSeq" id="WP_088595044.1">
    <property type="nucleotide sequence ID" value="NZ_CP022022.1"/>
</dbReference>
<accession>A0A1Z4BSC6</accession>
<gene>
    <name evidence="2" type="ORF">CBG49_14500</name>
</gene>
<evidence type="ECO:0000313" key="2">
    <source>
        <dbReference type="EMBL" id="ASF44206.1"/>
    </source>
</evidence>
<dbReference type="Proteomes" id="UP000197007">
    <property type="component" value="Chromosome"/>
</dbReference>
<dbReference type="AlphaFoldDB" id="A0A1Z4BSC6"/>
<protein>
    <submittedName>
        <fullName evidence="2">Transcriptional regulator</fullName>
    </submittedName>
</protein>
<reference evidence="3" key="1">
    <citation type="submission" date="2017-06" db="EMBL/GenBank/DDBJ databases">
        <title>Complete genome sequence of Capnocytophaga sp. KCOM 1579 (=ChDC OS43) isolated from a human refractory periapical abscess lesion.</title>
        <authorList>
            <person name="Kook J.-K."/>
            <person name="Park S.-N."/>
            <person name="Lim Y.K."/>
            <person name="Roh H."/>
        </authorList>
    </citation>
    <scope>NUCLEOTIDE SEQUENCE [LARGE SCALE GENOMIC DNA]</scope>
    <source>
        <strain evidence="3">ChDC OS43</strain>
    </source>
</reference>
<dbReference type="EMBL" id="CP022022">
    <property type="protein sequence ID" value="ASF44206.1"/>
    <property type="molecule type" value="Genomic_DNA"/>
</dbReference>
<sequence length="134" mass="15104">MIERILKFIDYKGISKLSFYREVGLSNGFLDKNKSVGTDNLVKILKSYPEIEPLWLLLGEGEMLKKGTVVIDNSNVKSKNSFVGNNITGGNVTISISNEDVSKIIEQHKELTERLKTSQEQMSTLLEILKNTQK</sequence>
<keyword evidence="3" id="KW-1185">Reference proteome</keyword>
<keyword evidence="1" id="KW-0175">Coiled coil</keyword>
<evidence type="ECO:0000256" key="1">
    <source>
        <dbReference type="SAM" id="Coils"/>
    </source>
</evidence>
<evidence type="ECO:0000313" key="3">
    <source>
        <dbReference type="Proteomes" id="UP000197007"/>
    </source>
</evidence>
<organism evidence="2 3">
    <name type="scientific">Capnocytophaga endodontalis</name>
    <dbReference type="NCBI Taxonomy" id="2708117"/>
    <lineage>
        <taxon>Bacteria</taxon>
        <taxon>Pseudomonadati</taxon>
        <taxon>Bacteroidota</taxon>
        <taxon>Flavobacteriia</taxon>
        <taxon>Flavobacteriales</taxon>
        <taxon>Flavobacteriaceae</taxon>
        <taxon>Capnocytophaga</taxon>
    </lineage>
</organism>
<feature type="coiled-coil region" evidence="1">
    <location>
        <begin position="101"/>
        <end position="128"/>
    </location>
</feature>
<name>A0A1Z4BSC6_9FLAO</name>
<dbReference type="KEGG" id="capn:CBG49_14500"/>
<proteinExistence type="predicted"/>